<evidence type="ECO:0000259" key="8">
    <source>
        <dbReference type="PROSITE" id="PS50928"/>
    </source>
</evidence>
<evidence type="ECO:0000256" key="1">
    <source>
        <dbReference type="ARBA" id="ARBA00004651"/>
    </source>
</evidence>
<evidence type="ECO:0000256" key="6">
    <source>
        <dbReference type="ARBA" id="ARBA00023136"/>
    </source>
</evidence>
<dbReference type="PANTHER" id="PTHR30465:SF0">
    <property type="entry name" value="OLIGOPEPTIDE TRANSPORT SYSTEM PERMEASE PROTEIN APPB"/>
    <property type="match status" value="1"/>
</dbReference>
<dbReference type="Pfam" id="PF00528">
    <property type="entry name" value="BPD_transp_1"/>
    <property type="match status" value="1"/>
</dbReference>
<dbReference type="Gene3D" id="1.10.3720.10">
    <property type="entry name" value="MetI-like"/>
    <property type="match status" value="1"/>
</dbReference>
<keyword evidence="10" id="KW-1185">Reference proteome</keyword>
<dbReference type="EMBL" id="LJJC01000004">
    <property type="protein sequence ID" value="KQL52896.1"/>
    <property type="molecule type" value="Genomic_DNA"/>
</dbReference>
<dbReference type="InterPro" id="IPR000515">
    <property type="entry name" value="MetI-like"/>
</dbReference>
<gene>
    <name evidence="9" type="ORF">AN964_04790</name>
</gene>
<feature type="transmembrane region" description="Helical" evidence="7">
    <location>
        <begin position="12"/>
        <end position="30"/>
    </location>
</feature>
<dbReference type="InterPro" id="IPR045621">
    <property type="entry name" value="BPD_transp_1_N"/>
</dbReference>
<sequence>MGVYVIRRVFGLIPMIFIITVIAFLMMHAAPGDAFSSILNPKIKNINELQEALRHAAGYDQPLIMQYVTWIKNFFTGDWGYSYVKHEPVLSMITPALVNTVILSLMAQIISIGLGIPIGILQSRFPYSKFDYTTSTILFIFFSIPSFIFGIILIYVFAINLGFFPAQGAVGFGPSAGSLGDHLYHAFLPAIALILLSFVAHTRYIRGAMLDVKSSDYTRTAYAKGLKESKVFTKHVFRNAMIPSITQWGYDIAAIVGGSIILEGLFQYQGMGLLTIDAVNNRDYPVIMATTIIYAVAILIGNLIADILYAVVDPRIRYK</sequence>
<dbReference type="AlphaFoldDB" id="A0A0Q3TFN5"/>
<comment type="similarity">
    <text evidence="7">Belongs to the binding-protein-dependent transport system permease family.</text>
</comment>
<keyword evidence="2 7" id="KW-0813">Transport</keyword>
<keyword evidence="5 7" id="KW-1133">Transmembrane helix</keyword>
<keyword evidence="6 7" id="KW-0472">Membrane</keyword>
<keyword evidence="3" id="KW-1003">Cell membrane</keyword>
<dbReference type="PANTHER" id="PTHR30465">
    <property type="entry name" value="INNER MEMBRANE ABC TRANSPORTER"/>
    <property type="match status" value="1"/>
</dbReference>
<dbReference type="PATRIC" id="fig|157838.3.peg.1064"/>
<organism evidence="9 10">
    <name type="scientific">Heyndrickxia shackletonii</name>
    <dbReference type="NCBI Taxonomy" id="157838"/>
    <lineage>
        <taxon>Bacteria</taxon>
        <taxon>Bacillati</taxon>
        <taxon>Bacillota</taxon>
        <taxon>Bacilli</taxon>
        <taxon>Bacillales</taxon>
        <taxon>Bacillaceae</taxon>
        <taxon>Heyndrickxia</taxon>
    </lineage>
</organism>
<name>A0A0Q3TFN5_9BACI</name>
<dbReference type="SUPFAM" id="SSF161098">
    <property type="entry name" value="MetI-like"/>
    <property type="match status" value="1"/>
</dbReference>
<dbReference type="GO" id="GO:0005886">
    <property type="term" value="C:plasma membrane"/>
    <property type="evidence" value="ECO:0007669"/>
    <property type="project" value="UniProtKB-SubCell"/>
</dbReference>
<comment type="caution">
    <text evidence="9">The sequence shown here is derived from an EMBL/GenBank/DDBJ whole genome shotgun (WGS) entry which is preliminary data.</text>
</comment>
<evidence type="ECO:0000256" key="3">
    <source>
        <dbReference type="ARBA" id="ARBA00022475"/>
    </source>
</evidence>
<feature type="transmembrane region" description="Helical" evidence="7">
    <location>
        <begin position="137"/>
        <end position="163"/>
    </location>
</feature>
<reference evidence="9 10" key="1">
    <citation type="submission" date="2015-09" db="EMBL/GenBank/DDBJ databases">
        <title>Genome sequencing project for genomic taxonomy and phylogenomics of Bacillus-like bacteria.</title>
        <authorList>
            <person name="Liu B."/>
            <person name="Wang J."/>
            <person name="Zhu Y."/>
            <person name="Liu G."/>
            <person name="Chen Q."/>
            <person name="Chen Z."/>
            <person name="Lan J."/>
            <person name="Che J."/>
            <person name="Ge C."/>
            <person name="Shi H."/>
            <person name="Pan Z."/>
            <person name="Liu X."/>
        </authorList>
    </citation>
    <scope>NUCLEOTIDE SEQUENCE [LARGE SCALE GENOMIC DNA]</scope>
    <source>
        <strain evidence="9 10">LMG 18435</strain>
    </source>
</reference>
<feature type="transmembrane region" description="Helical" evidence="7">
    <location>
        <begin position="286"/>
        <end position="312"/>
    </location>
</feature>
<comment type="subcellular location">
    <subcellularLocation>
        <location evidence="1 7">Cell membrane</location>
        <topology evidence="1 7">Multi-pass membrane protein</topology>
    </subcellularLocation>
</comment>
<protein>
    <recommendedName>
        <fullName evidence="8">ABC transmembrane type-1 domain-containing protein</fullName>
    </recommendedName>
</protein>
<dbReference type="PROSITE" id="PS50928">
    <property type="entry name" value="ABC_TM1"/>
    <property type="match status" value="1"/>
</dbReference>
<feature type="transmembrane region" description="Helical" evidence="7">
    <location>
        <begin position="96"/>
        <end position="116"/>
    </location>
</feature>
<feature type="transmembrane region" description="Helical" evidence="7">
    <location>
        <begin position="183"/>
        <end position="200"/>
    </location>
</feature>
<dbReference type="CDD" id="cd06261">
    <property type="entry name" value="TM_PBP2"/>
    <property type="match status" value="1"/>
</dbReference>
<evidence type="ECO:0000256" key="7">
    <source>
        <dbReference type="RuleBase" id="RU363032"/>
    </source>
</evidence>
<evidence type="ECO:0000256" key="4">
    <source>
        <dbReference type="ARBA" id="ARBA00022692"/>
    </source>
</evidence>
<dbReference type="OrthoDB" id="9773683at2"/>
<dbReference type="Proteomes" id="UP000051888">
    <property type="component" value="Unassembled WGS sequence"/>
</dbReference>
<dbReference type="Pfam" id="PF19300">
    <property type="entry name" value="BPD_transp_1_N"/>
    <property type="match status" value="1"/>
</dbReference>
<dbReference type="GO" id="GO:0055085">
    <property type="term" value="P:transmembrane transport"/>
    <property type="evidence" value="ECO:0007669"/>
    <property type="project" value="InterPro"/>
</dbReference>
<dbReference type="STRING" id="157838.AN964_04790"/>
<evidence type="ECO:0000313" key="9">
    <source>
        <dbReference type="EMBL" id="KQL52896.1"/>
    </source>
</evidence>
<accession>A0A0Q3TFN5</accession>
<evidence type="ECO:0000313" key="10">
    <source>
        <dbReference type="Proteomes" id="UP000051888"/>
    </source>
</evidence>
<dbReference type="InterPro" id="IPR035906">
    <property type="entry name" value="MetI-like_sf"/>
</dbReference>
<feature type="domain" description="ABC transmembrane type-1" evidence="8">
    <location>
        <begin position="97"/>
        <end position="305"/>
    </location>
</feature>
<evidence type="ECO:0000256" key="5">
    <source>
        <dbReference type="ARBA" id="ARBA00022989"/>
    </source>
</evidence>
<keyword evidence="4 7" id="KW-0812">Transmembrane</keyword>
<feature type="transmembrane region" description="Helical" evidence="7">
    <location>
        <begin position="248"/>
        <end position="266"/>
    </location>
</feature>
<dbReference type="RefSeq" id="WP_055738603.1">
    <property type="nucleotide sequence ID" value="NZ_JAAIWL010000006.1"/>
</dbReference>
<evidence type="ECO:0000256" key="2">
    <source>
        <dbReference type="ARBA" id="ARBA00022448"/>
    </source>
</evidence>
<proteinExistence type="inferred from homology"/>